<dbReference type="Proteomes" id="UP000002051">
    <property type="component" value="Chromosome 8"/>
</dbReference>
<evidence type="ECO:0000256" key="1">
    <source>
        <dbReference type="SAM" id="Phobius"/>
    </source>
</evidence>
<dbReference type="AlphaFoldDB" id="A0A072TTQ3"/>
<reference evidence="6" key="4">
    <citation type="journal article" date="2018" name="Nat. Plants">
        <title>Whole-genome landscape of Medicago truncatula symbiotic genes.</title>
        <authorList>
            <person name="Pecrix Y."/>
            <person name="Staton S.E."/>
            <person name="Sallet E."/>
            <person name="Lelandais-Briere C."/>
            <person name="Moreau S."/>
            <person name="Carrere S."/>
            <person name="Blein T."/>
            <person name="Jardinaud M.F."/>
            <person name="Latrasse D."/>
            <person name="Zouine M."/>
            <person name="Zahm M."/>
            <person name="Kreplak J."/>
            <person name="Mayjonade B."/>
            <person name="Satge C."/>
            <person name="Perez M."/>
            <person name="Cauet S."/>
            <person name="Marande W."/>
            <person name="Chantry-Darmon C."/>
            <person name="Lopez-Roques C."/>
            <person name="Bouchez O."/>
            <person name="Berard A."/>
            <person name="Debelle F."/>
            <person name="Munos S."/>
            <person name="Bendahmane A."/>
            <person name="Berges H."/>
            <person name="Niebel A."/>
            <person name="Buitink J."/>
            <person name="Frugier F."/>
            <person name="Benhamed M."/>
            <person name="Crespi M."/>
            <person name="Gouzy J."/>
            <person name="Gamas P."/>
        </authorList>
    </citation>
    <scope>NUCLEOTIDE SEQUENCE [LARGE SCALE GENOMIC DNA]</scope>
    <source>
        <strain evidence="6">cv. Jemalong A17</strain>
    </source>
</reference>
<dbReference type="EnsemblPlants" id="KEH20864">
    <property type="protein sequence ID" value="KEH20864"/>
    <property type="gene ID" value="MTR_8g091265"/>
</dbReference>
<keyword evidence="5" id="KW-1185">Reference proteome</keyword>
<gene>
    <name evidence="2" type="ordered locus">MTR_8g091265</name>
    <name evidence="3" type="ORF">MtrunA17_Chr8g0382591</name>
</gene>
<dbReference type="InterPro" id="IPR036259">
    <property type="entry name" value="MFS_trans_sf"/>
</dbReference>
<dbReference type="Gramene" id="rna49466">
    <property type="protein sequence ID" value="RHN42955.1"/>
    <property type="gene ID" value="gene49466"/>
</dbReference>
<dbReference type="EMBL" id="CM001224">
    <property type="protein sequence ID" value="KEH20864.1"/>
    <property type="molecule type" value="Genomic_DNA"/>
</dbReference>
<reference evidence="2 5" key="1">
    <citation type="journal article" date="2011" name="Nature">
        <title>The Medicago genome provides insight into the evolution of rhizobial symbioses.</title>
        <authorList>
            <person name="Young N.D."/>
            <person name="Debelle F."/>
            <person name="Oldroyd G.E."/>
            <person name="Geurts R."/>
            <person name="Cannon S.B."/>
            <person name="Udvardi M.K."/>
            <person name="Benedito V.A."/>
            <person name="Mayer K.F."/>
            <person name="Gouzy J."/>
            <person name="Schoof H."/>
            <person name="Van de Peer Y."/>
            <person name="Proost S."/>
            <person name="Cook D.R."/>
            <person name="Meyers B.C."/>
            <person name="Spannagl M."/>
            <person name="Cheung F."/>
            <person name="De Mita S."/>
            <person name="Krishnakumar V."/>
            <person name="Gundlach H."/>
            <person name="Zhou S."/>
            <person name="Mudge J."/>
            <person name="Bharti A.K."/>
            <person name="Murray J.D."/>
            <person name="Naoumkina M.A."/>
            <person name="Rosen B."/>
            <person name="Silverstein K.A."/>
            <person name="Tang H."/>
            <person name="Rombauts S."/>
            <person name="Zhao P.X."/>
            <person name="Zhou P."/>
            <person name="Barbe V."/>
            <person name="Bardou P."/>
            <person name="Bechner M."/>
            <person name="Bellec A."/>
            <person name="Berger A."/>
            <person name="Berges H."/>
            <person name="Bidwell S."/>
            <person name="Bisseling T."/>
            <person name="Choisne N."/>
            <person name="Couloux A."/>
            <person name="Denny R."/>
            <person name="Deshpande S."/>
            <person name="Dai X."/>
            <person name="Doyle J.J."/>
            <person name="Dudez A.M."/>
            <person name="Farmer A.D."/>
            <person name="Fouteau S."/>
            <person name="Franken C."/>
            <person name="Gibelin C."/>
            <person name="Gish J."/>
            <person name="Goldstein S."/>
            <person name="Gonzalez A.J."/>
            <person name="Green P.J."/>
            <person name="Hallab A."/>
            <person name="Hartog M."/>
            <person name="Hua A."/>
            <person name="Humphray S.J."/>
            <person name="Jeong D.H."/>
            <person name="Jing Y."/>
            <person name="Jocker A."/>
            <person name="Kenton S.M."/>
            <person name="Kim D.J."/>
            <person name="Klee K."/>
            <person name="Lai H."/>
            <person name="Lang C."/>
            <person name="Lin S."/>
            <person name="Macmil S.L."/>
            <person name="Magdelenat G."/>
            <person name="Matthews L."/>
            <person name="McCorrison J."/>
            <person name="Monaghan E.L."/>
            <person name="Mun J.H."/>
            <person name="Najar F.Z."/>
            <person name="Nicholson C."/>
            <person name="Noirot C."/>
            <person name="O'Bleness M."/>
            <person name="Paule C.R."/>
            <person name="Poulain J."/>
            <person name="Prion F."/>
            <person name="Qin B."/>
            <person name="Qu C."/>
            <person name="Retzel E.F."/>
            <person name="Riddle C."/>
            <person name="Sallet E."/>
            <person name="Samain S."/>
            <person name="Samson N."/>
            <person name="Sanders I."/>
            <person name="Saurat O."/>
            <person name="Scarpelli C."/>
            <person name="Schiex T."/>
            <person name="Segurens B."/>
            <person name="Severin A.J."/>
            <person name="Sherrier D.J."/>
            <person name="Shi R."/>
            <person name="Sims S."/>
            <person name="Singer S.R."/>
            <person name="Sinharoy S."/>
            <person name="Sterck L."/>
            <person name="Viollet A."/>
            <person name="Wang B.B."/>
            <person name="Wang K."/>
            <person name="Wang M."/>
            <person name="Wang X."/>
            <person name="Warfsmann J."/>
            <person name="Weissenbach J."/>
            <person name="White D.D."/>
            <person name="White J.D."/>
            <person name="Wiley G.B."/>
            <person name="Wincker P."/>
            <person name="Xing Y."/>
            <person name="Yang L."/>
            <person name="Yao Z."/>
            <person name="Ying F."/>
            <person name="Zhai J."/>
            <person name="Zhou L."/>
            <person name="Zuber A."/>
            <person name="Denarie J."/>
            <person name="Dixon R.A."/>
            <person name="May G.D."/>
            <person name="Schwartz D.C."/>
            <person name="Rogers J."/>
            <person name="Quetier F."/>
            <person name="Town C.D."/>
            <person name="Roe B.A."/>
        </authorList>
    </citation>
    <scope>NUCLEOTIDE SEQUENCE [LARGE SCALE GENOMIC DNA]</scope>
    <source>
        <strain evidence="2">A17</strain>
        <strain evidence="4 5">cv. Jemalong A17</strain>
    </source>
</reference>
<name>A0A072TTQ3_MEDTR</name>
<keyword evidence="1" id="KW-0812">Transmembrane</keyword>
<evidence type="ECO:0000313" key="2">
    <source>
        <dbReference type="EMBL" id="KEH20864.1"/>
    </source>
</evidence>
<organism evidence="2 5">
    <name type="scientific">Medicago truncatula</name>
    <name type="common">Barrel medic</name>
    <name type="synonym">Medicago tribuloides</name>
    <dbReference type="NCBI Taxonomy" id="3880"/>
    <lineage>
        <taxon>Eukaryota</taxon>
        <taxon>Viridiplantae</taxon>
        <taxon>Streptophyta</taxon>
        <taxon>Embryophyta</taxon>
        <taxon>Tracheophyta</taxon>
        <taxon>Spermatophyta</taxon>
        <taxon>Magnoliopsida</taxon>
        <taxon>eudicotyledons</taxon>
        <taxon>Gunneridae</taxon>
        <taxon>Pentapetalae</taxon>
        <taxon>rosids</taxon>
        <taxon>fabids</taxon>
        <taxon>Fabales</taxon>
        <taxon>Fabaceae</taxon>
        <taxon>Papilionoideae</taxon>
        <taxon>50 kb inversion clade</taxon>
        <taxon>NPAAA clade</taxon>
        <taxon>Hologalegina</taxon>
        <taxon>IRL clade</taxon>
        <taxon>Trifolieae</taxon>
        <taxon>Medicago</taxon>
    </lineage>
</organism>
<reference evidence="3" key="5">
    <citation type="journal article" date="2018" name="Nat. Plants">
        <title>Whole-genome landscape of Medicago truncatula symbiotic genes.</title>
        <authorList>
            <person name="Pecrix Y."/>
            <person name="Gamas P."/>
            <person name="Carrere S."/>
        </authorList>
    </citation>
    <scope>NUCLEOTIDE SEQUENCE</scope>
    <source>
        <tissue evidence="3">Leaves</tissue>
    </source>
</reference>
<dbReference type="PaxDb" id="3880-AET04539"/>
<keyword evidence="1" id="KW-0472">Membrane</keyword>
<evidence type="ECO:0000313" key="5">
    <source>
        <dbReference type="Proteomes" id="UP000002051"/>
    </source>
</evidence>
<evidence type="ECO:0000313" key="3">
    <source>
        <dbReference type="EMBL" id="RHN42955.1"/>
    </source>
</evidence>
<feature type="transmembrane region" description="Helical" evidence="1">
    <location>
        <begin position="41"/>
        <end position="60"/>
    </location>
</feature>
<evidence type="ECO:0000313" key="6">
    <source>
        <dbReference type="Proteomes" id="UP000265566"/>
    </source>
</evidence>
<protein>
    <submittedName>
        <fullName evidence="2">Peptide/nitrate transporter</fullName>
    </submittedName>
    <submittedName>
        <fullName evidence="3">Putative proton-dependent oligopeptide transporter family</fullName>
    </submittedName>
</protein>
<reference evidence="4" key="3">
    <citation type="submission" date="2015-04" db="UniProtKB">
        <authorList>
            <consortium name="EnsemblPlants"/>
        </authorList>
    </citation>
    <scope>IDENTIFICATION</scope>
    <source>
        <strain evidence="4">cv. Jemalong A17</strain>
    </source>
</reference>
<dbReference type="Gene3D" id="1.20.1250.20">
    <property type="entry name" value="MFS general substrate transporter like domains"/>
    <property type="match status" value="1"/>
</dbReference>
<dbReference type="EMBL" id="PSQE01000008">
    <property type="protein sequence ID" value="RHN42955.1"/>
    <property type="molecule type" value="Genomic_DNA"/>
</dbReference>
<keyword evidence="1" id="KW-1133">Transmembrane helix</keyword>
<sequence>MCRFFNRAALITDADLNSDGSVKNSSWRLCTVQQVEDFKKIIGILPLWTSSLFLSIPIVTENFFIVLQDLIMDRSVGSHFKIPAGSVSVIIVLISTSIFLTFLDRVLLPGWNTITEKKAYAAPTNRSRLCVDHSGYGCLRSC</sequence>
<evidence type="ECO:0000313" key="4">
    <source>
        <dbReference type="EnsemblPlants" id="KEH20864"/>
    </source>
</evidence>
<feature type="transmembrane region" description="Helical" evidence="1">
    <location>
        <begin position="80"/>
        <end position="103"/>
    </location>
</feature>
<reference evidence="2 5" key="2">
    <citation type="journal article" date="2014" name="BMC Genomics">
        <title>An improved genome release (version Mt4.0) for the model legume Medicago truncatula.</title>
        <authorList>
            <person name="Tang H."/>
            <person name="Krishnakumar V."/>
            <person name="Bidwell S."/>
            <person name="Rosen B."/>
            <person name="Chan A."/>
            <person name="Zhou S."/>
            <person name="Gentzbittel L."/>
            <person name="Childs K.L."/>
            <person name="Yandell M."/>
            <person name="Gundlach H."/>
            <person name="Mayer K.F."/>
            <person name="Schwartz D.C."/>
            <person name="Town C.D."/>
        </authorList>
    </citation>
    <scope>GENOME REANNOTATION</scope>
    <source>
        <strain evidence="2">A17</strain>
        <strain evidence="4 5">cv. Jemalong A17</strain>
    </source>
</reference>
<dbReference type="PANTHER" id="PTHR11654">
    <property type="entry name" value="OLIGOPEPTIDE TRANSPORTER-RELATED"/>
    <property type="match status" value="1"/>
</dbReference>
<dbReference type="STRING" id="3880.A0A072TTQ3"/>
<dbReference type="Proteomes" id="UP000265566">
    <property type="component" value="Chromosome 8"/>
</dbReference>
<accession>A0A072TTQ3</accession>
<proteinExistence type="predicted"/>
<dbReference type="HOGENOM" id="CLU_1818744_0_0_1"/>
<dbReference type="eggNOG" id="KOG1237">
    <property type="taxonomic scope" value="Eukaryota"/>
</dbReference>